<dbReference type="AlphaFoldDB" id="A0A3N1NR56"/>
<comment type="similarity">
    <text evidence="2">Belongs to the MipA/OmpV family.</text>
</comment>
<protein>
    <submittedName>
        <fullName evidence="6">Outer membrane protein</fullName>
    </submittedName>
</protein>
<evidence type="ECO:0000256" key="3">
    <source>
        <dbReference type="ARBA" id="ARBA00022729"/>
    </source>
</evidence>
<dbReference type="GO" id="GO:0009279">
    <property type="term" value="C:cell outer membrane"/>
    <property type="evidence" value="ECO:0007669"/>
    <property type="project" value="UniProtKB-SubCell"/>
</dbReference>
<dbReference type="PANTHER" id="PTHR38776">
    <property type="entry name" value="MLTA-INTERACTING PROTEIN-RELATED"/>
    <property type="match status" value="1"/>
</dbReference>
<evidence type="ECO:0000313" key="7">
    <source>
        <dbReference type="Proteomes" id="UP000273643"/>
    </source>
</evidence>
<dbReference type="Gene3D" id="2.40.128.130">
    <property type="entry name" value="Autotransporter beta-domain"/>
    <property type="match status" value="1"/>
</dbReference>
<dbReference type="RefSeq" id="WP_123639233.1">
    <property type="nucleotide sequence ID" value="NZ_RJUK01000002.1"/>
</dbReference>
<dbReference type="InterPro" id="IPR010583">
    <property type="entry name" value="MipA"/>
</dbReference>
<keyword evidence="4" id="KW-0472">Membrane</keyword>
<dbReference type="OrthoDB" id="5295915at2"/>
<keyword evidence="3" id="KW-0732">Signal</keyword>
<evidence type="ECO:0000256" key="5">
    <source>
        <dbReference type="ARBA" id="ARBA00023237"/>
    </source>
</evidence>
<dbReference type="EMBL" id="RJUK01000002">
    <property type="protein sequence ID" value="ROQ18643.1"/>
    <property type="molecule type" value="Genomic_DNA"/>
</dbReference>
<reference evidence="6 7" key="1">
    <citation type="submission" date="2018-11" db="EMBL/GenBank/DDBJ databases">
        <title>Genomic Encyclopedia of Type Strains, Phase IV (KMG-IV): sequencing the most valuable type-strain genomes for metagenomic binning, comparative biology and taxonomic classification.</title>
        <authorList>
            <person name="Goeker M."/>
        </authorList>
    </citation>
    <scope>NUCLEOTIDE SEQUENCE [LARGE SCALE GENOMIC DNA]</scope>
    <source>
        <strain evidence="6 7">DSM 16974</strain>
    </source>
</reference>
<gene>
    <name evidence="6" type="ORF">EDC38_2871</name>
</gene>
<evidence type="ECO:0000256" key="2">
    <source>
        <dbReference type="ARBA" id="ARBA00005722"/>
    </source>
</evidence>
<accession>A0A3N1NR56</accession>
<evidence type="ECO:0000256" key="4">
    <source>
        <dbReference type="ARBA" id="ARBA00023136"/>
    </source>
</evidence>
<dbReference type="GO" id="GO:0009252">
    <property type="term" value="P:peptidoglycan biosynthetic process"/>
    <property type="evidence" value="ECO:0007669"/>
    <property type="project" value="TreeGrafter"/>
</dbReference>
<evidence type="ECO:0000256" key="1">
    <source>
        <dbReference type="ARBA" id="ARBA00004442"/>
    </source>
</evidence>
<organism evidence="6 7">
    <name type="scientific">Marinimicrobium koreense</name>
    <dbReference type="NCBI Taxonomy" id="306545"/>
    <lineage>
        <taxon>Bacteria</taxon>
        <taxon>Pseudomonadati</taxon>
        <taxon>Pseudomonadota</taxon>
        <taxon>Gammaproteobacteria</taxon>
        <taxon>Cellvibrionales</taxon>
        <taxon>Cellvibrionaceae</taxon>
        <taxon>Marinimicrobium</taxon>
    </lineage>
</organism>
<dbReference type="Proteomes" id="UP000273643">
    <property type="component" value="Unassembled WGS sequence"/>
</dbReference>
<proteinExistence type="inferred from homology"/>
<comment type="subcellular location">
    <subcellularLocation>
        <location evidence="1">Cell outer membrane</location>
    </subcellularLocation>
</comment>
<evidence type="ECO:0000313" key="6">
    <source>
        <dbReference type="EMBL" id="ROQ18643.1"/>
    </source>
</evidence>
<sequence length="373" mass="40543">MASLRSALRTAALHGLVLLSALITLPGTAAELDIELTNPPADGPLYVLLFEDADTFGSLRTAQYRERFDAGQPIRLSVPEGDYAVLLFVDENGNGELDRNFIGIPREPIALSNNYRPKGPPNFNRARLTLSDDAPTQQTLSLSQILGDTGQWGVGIGAVGQTSPYRGSTKQPGTVIPAIVYIGEKLQWTGPRIRYTLAGSTDWRLALQGDLRLGAYEEQDSPFLAGLGDRDTTLMLGLAWTRELPAGIDLTVSASQDLFDRSGGQQAELSLSRGFQWGNWRLSPFVGLNWLSADLADYEFGVPTEAATAERPAYQPSSAVNPEAGVTFFYEITQGWQLVGNIGVEQLGNELTDSPIVDEERLVKGFVSLTYTF</sequence>
<keyword evidence="5" id="KW-0998">Cell outer membrane</keyword>
<comment type="caution">
    <text evidence="6">The sequence shown here is derived from an EMBL/GenBank/DDBJ whole genome shotgun (WGS) entry which is preliminary data.</text>
</comment>
<name>A0A3N1NR56_9GAMM</name>
<keyword evidence="7" id="KW-1185">Reference proteome</keyword>
<dbReference type="InterPro" id="IPR018673">
    <property type="entry name" value="DUF2141"/>
</dbReference>
<dbReference type="PANTHER" id="PTHR38776:SF1">
    <property type="entry name" value="MLTA-INTERACTING PROTEIN-RELATED"/>
    <property type="match status" value="1"/>
</dbReference>
<dbReference type="Pfam" id="PF06629">
    <property type="entry name" value="MipA"/>
    <property type="match status" value="1"/>
</dbReference>
<dbReference type="Pfam" id="PF09912">
    <property type="entry name" value="DUF2141"/>
    <property type="match status" value="1"/>
</dbReference>
<dbReference type="SUPFAM" id="SSF103515">
    <property type="entry name" value="Autotransporter"/>
    <property type="match status" value="1"/>
</dbReference>
<dbReference type="InterPro" id="IPR036709">
    <property type="entry name" value="Autotransporte_beta_dom_sf"/>
</dbReference>